<dbReference type="SMART" id="SM00448">
    <property type="entry name" value="REC"/>
    <property type="match status" value="1"/>
</dbReference>
<gene>
    <name evidence="9" type="ORF">EDL96_07190</name>
</gene>
<dbReference type="GO" id="GO:0000160">
    <property type="term" value="P:phosphorelay signal transduction system"/>
    <property type="evidence" value="ECO:0007669"/>
    <property type="project" value="InterPro"/>
</dbReference>
<dbReference type="SMART" id="SM00421">
    <property type="entry name" value="HTH_LUXR"/>
    <property type="match status" value="1"/>
</dbReference>
<evidence type="ECO:0000256" key="4">
    <source>
        <dbReference type="ARBA" id="ARBA00023163"/>
    </source>
</evidence>
<evidence type="ECO:0000256" key="1">
    <source>
        <dbReference type="ARBA" id="ARBA00022553"/>
    </source>
</evidence>
<dbReference type="InterPro" id="IPR058245">
    <property type="entry name" value="NreC/VraR/RcsB-like_REC"/>
</dbReference>
<dbReference type="PROSITE" id="PS50110">
    <property type="entry name" value="RESPONSE_REGULATORY"/>
    <property type="match status" value="1"/>
</dbReference>
<dbReference type="Gene3D" id="3.40.50.2300">
    <property type="match status" value="1"/>
</dbReference>
<evidence type="ECO:0000256" key="3">
    <source>
        <dbReference type="ARBA" id="ARBA00023125"/>
    </source>
</evidence>
<organism evidence="9 10">
    <name type="scientific">Kocuria soli</name>
    <dbReference type="NCBI Taxonomy" id="2485125"/>
    <lineage>
        <taxon>Bacteria</taxon>
        <taxon>Bacillati</taxon>
        <taxon>Actinomycetota</taxon>
        <taxon>Actinomycetes</taxon>
        <taxon>Micrococcales</taxon>
        <taxon>Micrococcaceae</taxon>
        <taxon>Kocuria</taxon>
    </lineage>
</organism>
<keyword evidence="10" id="KW-1185">Reference proteome</keyword>
<name>A0A3N3ZQ88_9MICC</name>
<keyword evidence="2" id="KW-0805">Transcription regulation</keyword>
<keyword evidence="3 9" id="KW-0238">DNA-binding</keyword>
<feature type="domain" description="HTH luxR-type" evidence="7">
    <location>
        <begin position="202"/>
        <end position="267"/>
    </location>
</feature>
<dbReference type="InterPro" id="IPR039420">
    <property type="entry name" value="WalR-like"/>
</dbReference>
<evidence type="ECO:0000313" key="10">
    <source>
        <dbReference type="Proteomes" id="UP000270616"/>
    </source>
</evidence>
<protein>
    <submittedName>
        <fullName evidence="9">DNA-binding response regulator</fullName>
    </submittedName>
</protein>
<evidence type="ECO:0000256" key="5">
    <source>
        <dbReference type="PROSITE-ProRule" id="PRU00169"/>
    </source>
</evidence>
<keyword evidence="4" id="KW-0804">Transcription</keyword>
<dbReference type="PANTHER" id="PTHR43214:SF24">
    <property type="entry name" value="TRANSCRIPTIONAL REGULATORY PROTEIN NARL-RELATED"/>
    <property type="match status" value="1"/>
</dbReference>
<reference evidence="9 10" key="1">
    <citation type="submission" date="2018-10" db="EMBL/GenBank/DDBJ databases">
        <title>Kocuria sp. M5W7-7, whole genome shotgun sequence.</title>
        <authorList>
            <person name="Tuo L."/>
        </authorList>
    </citation>
    <scope>NUCLEOTIDE SEQUENCE [LARGE SCALE GENOMIC DNA]</scope>
    <source>
        <strain evidence="9 10">M5W7-7</strain>
    </source>
</reference>
<dbReference type="SUPFAM" id="SSF52172">
    <property type="entry name" value="CheY-like"/>
    <property type="match status" value="1"/>
</dbReference>
<dbReference type="InterPro" id="IPR001789">
    <property type="entry name" value="Sig_transdc_resp-reg_receiver"/>
</dbReference>
<dbReference type="PANTHER" id="PTHR43214">
    <property type="entry name" value="TWO-COMPONENT RESPONSE REGULATOR"/>
    <property type="match status" value="1"/>
</dbReference>
<keyword evidence="1 5" id="KW-0597">Phosphoprotein</keyword>
<dbReference type="Pfam" id="PF00072">
    <property type="entry name" value="Response_reg"/>
    <property type="match status" value="1"/>
</dbReference>
<feature type="region of interest" description="Disordered" evidence="6">
    <location>
        <begin position="1"/>
        <end position="20"/>
    </location>
</feature>
<dbReference type="CDD" id="cd17535">
    <property type="entry name" value="REC_NarL-like"/>
    <property type="match status" value="1"/>
</dbReference>
<evidence type="ECO:0000256" key="6">
    <source>
        <dbReference type="SAM" id="MobiDB-lite"/>
    </source>
</evidence>
<dbReference type="GO" id="GO:0003677">
    <property type="term" value="F:DNA binding"/>
    <property type="evidence" value="ECO:0007669"/>
    <property type="project" value="UniProtKB-KW"/>
</dbReference>
<dbReference type="RefSeq" id="WP_123825114.1">
    <property type="nucleotide sequence ID" value="NZ_RKMF01000007.1"/>
</dbReference>
<comment type="caution">
    <text evidence="9">The sequence shown here is derived from an EMBL/GenBank/DDBJ whole genome shotgun (WGS) entry which is preliminary data.</text>
</comment>
<sequence length="270" mass="28560">MTEALIPSTPSTPTSHPRVPGTTVVLADDHAAIRAGVRLILETAPEPFLVLGEAEKATEAVELTRALRPQVVLLDIRMPGPSGLSVIGQLREAGASVVVLTSFALDEYVMAALEAGADGFLVKSAEPQEIVAAVQRVAAGDAVLAPEVLRSVIARAVRPRDQAADAAPSQAADPNQVGTAVGEEEQAVQEMQEDRAVGFVPPGNLPDPLTHREQDVLALLARGLSNQQIARELVVAESTVKTHVSHVLAKLQVTSRIQAALWWGRHGHTR</sequence>
<dbReference type="EMBL" id="RKMF01000007">
    <property type="protein sequence ID" value="ROZ63314.1"/>
    <property type="molecule type" value="Genomic_DNA"/>
</dbReference>
<dbReference type="GO" id="GO:0006355">
    <property type="term" value="P:regulation of DNA-templated transcription"/>
    <property type="evidence" value="ECO:0007669"/>
    <property type="project" value="InterPro"/>
</dbReference>
<evidence type="ECO:0000259" key="8">
    <source>
        <dbReference type="PROSITE" id="PS50110"/>
    </source>
</evidence>
<feature type="modified residue" description="4-aspartylphosphate" evidence="5">
    <location>
        <position position="75"/>
    </location>
</feature>
<dbReference type="PROSITE" id="PS00622">
    <property type="entry name" value="HTH_LUXR_1"/>
    <property type="match status" value="1"/>
</dbReference>
<feature type="domain" description="Response regulatory" evidence="8">
    <location>
        <begin position="23"/>
        <end position="138"/>
    </location>
</feature>
<dbReference type="PRINTS" id="PR00038">
    <property type="entry name" value="HTHLUXR"/>
</dbReference>
<dbReference type="AlphaFoldDB" id="A0A3N3ZQ88"/>
<dbReference type="Proteomes" id="UP000270616">
    <property type="component" value="Unassembled WGS sequence"/>
</dbReference>
<dbReference type="CDD" id="cd06170">
    <property type="entry name" value="LuxR_C_like"/>
    <property type="match status" value="1"/>
</dbReference>
<dbReference type="InterPro" id="IPR000792">
    <property type="entry name" value="Tscrpt_reg_LuxR_C"/>
</dbReference>
<accession>A0A3N3ZQ88</accession>
<dbReference type="PROSITE" id="PS50043">
    <property type="entry name" value="HTH_LUXR_2"/>
    <property type="match status" value="1"/>
</dbReference>
<proteinExistence type="predicted"/>
<evidence type="ECO:0000256" key="2">
    <source>
        <dbReference type="ARBA" id="ARBA00023015"/>
    </source>
</evidence>
<dbReference type="OrthoDB" id="9808843at2"/>
<evidence type="ECO:0000259" key="7">
    <source>
        <dbReference type="PROSITE" id="PS50043"/>
    </source>
</evidence>
<dbReference type="InterPro" id="IPR016032">
    <property type="entry name" value="Sig_transdc_resp-reg_C-effctor"/>
</dbReference>
<evidence type="ECO:0000313" key="9">
    <source>
        <dbReference type="EMBL" id="ROZ63314.1"/>
    </source>
</evidence>
<dbReference type="Pfam" id="PF00196">
    <property type="entry name" value="GerE"/>
    <property type="match status" value="1"/>
</dbReference>
<dbReference type="InterPro" id="IPR011006">
    <property type="entry name" value="CheY-like_superfamily"/>
</dbReference>
<dbReference type="SUPFAM" id="SSF46894">
    <property type="entry name" value="C-terminal effector domain of the bipartite response regulators"/>
    <property type="match status" value="1"/>
</dbReference>